<dbReference type="PANTHER" id="PTHR10996:SF178">
    <property type="entry name" value="2-HYDROXYACID DEHYDROGENASE YGL185C-RELATED"/>
    <property type="match status" value="1"/>
</dbReference>
<evidence type="ECO:0000259" key="4">
    <source>
        <dbReference type="Pfam" id="PF00389"/>
    </source>
</evidence>
<comment type="similarity">
    <text evidence="3">Belongs to the D-isomer specific 2-hydroxyacid dehydrogenase family.</text>
</comment>
<dbReference type="InterPro" id="IPR006139">
    <property type="entry name" value="D-isomer_2_OHA_DH_cat_dom"/>
</dbReference>
<proteinExistence type="inferred from homology"/>
<dbReference type="InterPro" id="IPR036291">
    <property type="entry name" value="NAD(P)-bd_dom_sf"/>
</dbReference>
<reference evidence="6" key="1">
    <citation type="submission" date="2019-11" db="EMBL/GenBank/DDBJ databases">
        <title>Whole-genome sequencing of Allorhizobium vitis.</title>
        <authorList>
            <person name="Gan H.M."/>
            <person name="Savka M.A."/>
        </authorList>
    </citation>
    <scope>NUCLEOTIDE SEQUENCE [LARGE SCALE GENOMIC DNA]</scope>
    <source>
        <strain evidence="6">T1/7</strain>
    </source>
</reference>
<dbReference type="SUPFAM" id="SSF51735">
    <property type="entry name" value="NAD(P)-binding Rossmann-fold domains"/>
    <property type="match status" value="1"/>
</dbReference>
<evidence type="ECO:0000259" key="5">
    <source>
        <dbReference type="Pfam" id="PF02826"/>
    </source>
</evidence>
<dbReference type="Proteomes" id="UP000179454">
    <property type="component" value="Unassembled WGS sequence"/>
</dbReference>
<feature type="domain" description="D-isomer specific 2-hydroxyacid dehydrogenase NAD-binding" evidence="5">
    <location>
        <begin position="110"/>
        <end position="281"/>
    </location>
</feature>
<dbReference type="Gene3D" id="3.40.50.720">
    <property type="entry name" value="NAD(P)-binding Rossmann-like Domain"/>
    <property type="match status" value="2"/>
</dbReference>
<keyword evidence="7" id="KW-1185">Reference proteome</keyword>
<keyword evidence="1 3" id="KW-0560">Oxidoreductase</keyword>
<dbReference type="RefSeq" id="WP_071208286.1">
    <property type="nucleotide sequence ID" value="NZ_MBFE02000009.1"/>
</dbReference>
<dbReference type="PANTHER" id="PTHR10996">
    <property type="entry name" value="2-HYDROXYACID DEHYDROGENASE-RELATED"/>
    <property type="match status" value="1"/>
</dbReference>
<evidence type="ECO:0000313" key="7">
    <source>
        <dbReference type="Proteomes" id="UP000179454"/>
    </source>
</evidence>
<feature type="domain" description="D-isomer specific 2-hydroxyacid dehydrogenase catalytic" evidence="4">
    <location>
        <begin position="42"/>
        <end position="309"/>
    </location>
</feature>
<comment type="caution">
    <text evidence="6">The sequence shown here is derived from an EMBL/GenBank/DDBJ whole genome shotgun (WGS) entry which is preliminary data.</text>
</comment>
<keyword evidence="2" id="KW-0520">NAD</keyword>
<gene>
    <name evidence="6" type="ORF">BBL17_014715</name>
</gene>
<evidence type="ECO:0000256" key="1">
    <source>
        <dbReference type="ARBA" id="ARBA00023002"/>
    </source>
</evidence>
<protein>
    <submittedName>
        <fullName evidence="6">2-hydroxyacid dehydrogenase</fullName>
    </submittedName>
</protein>
<evidence type="ECO:0000256" key="2">
    <source>
        <dbReference type="ARBA" id="ARBA00023027"/>
    </source>
</evidence>
<organism evidence="6 7">
    <name type="scientific">Agrobacterium vitis</name>
    <name type="common">Rhizobium vitis</name>
    <dbReference type="NCBI Taxonomy" id="373"/>
    <lineage>
        <taxon>Bacteria</taxon>
        <taxon>Pseudomonadati</taxon>
        <taxon>Pseudomonadota</taxon>
        <taxon>Alphaproteobacteria</taxon>
        <taxon>Hyphomicrobiales</taxon>
        <taxon>Rhizobiaceae</taxon>
        <taxon>Rhizobium/Agrobacterium group</taxon>
        <taxon>Agrobacterium</taxon>
    </lineage>
</organism>
<dbReference type="InterPro" id="IPR006140">
    <property type="entry name" value="D-isomer_DH_NAD-bd"/>
</dbReference>
<name>A0ABW9TGB9_AGRVI</name>
<evidence type="ECO:0000313" key="6">
    <source>
        <dbReference type="EMBL" id="MUO43035.1"/>
    </source>
</evidence>
<dbReference type="Pfam" id="PF00389">
    <property type="entry name" value="2-Hacid_dh"/>
    <property type="match status" value="1"/>
</dbReference>
<sequence>MIERDPKIYAAFRVEAPALRSRLANLCKIFDAIESLACTPRDLVPKIEVLVTSGLKGASRNEISLLPGLRLICTVGTGYENVDLEAAEERGIIVVNAAGANAAAVAEHAIGLLIAIVRNLKGYDFSARNGHWQNAITPRPLLAGKTVGIAGLGNVGMRIGRIAEAMDLDVVYLARRPKVNCRWRYIPTMLEMARAVDFLVMTLPGGPETFHAVNSEVLNALGSSGYLVNVGRGSVVDTSALIDALAKGEIAGAALDVFEIEPDLPLALFDVPNLILTPHVAGVAPEVQDEAADLLYRNIKGVLGGTGPVSPVWISRPG</sequence>
<accession>A0ABW9TGB9</accession>
<evidence type="ECO:0000256" key="3">
    <source>
        <dbReference type="RuleBase" id="RU003719"/>
    </source>
</evidence>
<dbReference type="SUPFAM" id="SSF52283">
    <property type="entry name" value="Formate/glycerate dehydrogenase catalytic domain-like"/>
    <property type="match status" value="1"/>
</dbReference>
<dbReference type="EMBL" id="MBFE02000009">
    <property type="protein sequence ID" value="MUO43035.1"/>
    <property type="molecule type" value="Genomic_DNA"/>
</dbReference>
<dbReference type="InterPro" id="IPR050223">
    <property type="entry name" value="D-isomer_2-hydroxyacid_DH"/>
</dbReference>
<dbReference type="Pfam" id="PF02826">
    <property type="entry name" value="2-Hacid_dh_C"/>
    <property type="match status" value="1"/>
</dbReference>